<name>A0A1K0G7J9_9BASI</name>
<protein>
    <submittedName>
        <fullName evidence="2">Uncharacterized protein</fullName>
    </submittedName>
</protein>
<evidence type="ECO:0000313" key="2">
    <source>
        <dbReference type="EMBL" id="SAM83655.1"/>
    </source>
</evidence>
<feature type="region of interest" description="Disordered" evidence="1">
    <location>
        <begin position="355"/>
        <end position="401"/>
    </location>
</feature>
<proteinExistence type="predicted"/>
<feature type="compositionally biased region" description="Polar residues" evidence="1">
    <location>
        <begin position="25"/>
        <end position="42"/>
    </location>
</feature>
<accession>A0A1K0G7J9</accession>
<gene>
    <name evidence="2" type="ORF">UBRO_06633</name>
</gene>
<dbReference type="OrthoDB" id="2556786at2759"/>
<feature type="region of interest" description="Disordered" evidence="1">
    <location>
        <begin position="157"/>
        <end position="210"/>
    </location>
</feature>
<feature type="compositionally biased region" description="Acidic residues" evidence="1">
    <location>
        <begin position="360"/>
        <end position="369"/>
    </location>
</feature>
<sequence>MLSSIDLYHSPTAASSRLAARLPPSASSMKVTLRSPSPSSSKIVLPAPARPTSQIPHSPSPSPSSKTEEDSASSRGKGKRLRRAQACDICRKSSPPHFACFELYVFTNLSLLSTVSLSVGGNHRKCNGPIRGSTSCGRCITQHKICSWNFSKERSARQRSASVSSKTTRMHIKQSKSAKPAPSKGTSPSASSSCSGSSEICSPSTPSDRSQRLRLPLLEYGRTIAQNAGAAFTYNPALQCEQPLPRKEKELISARQDLPQFHTECIALANKYNLLIYTLPLTPWDESRPSEAIVRSRRGLWCTIPSCIQPAPSRKEAGDVLRALLEAEGEVESDVEFGVPTLTAPPALPAVMSGMQVSDDGGELSDDEQMAQRGLASGSSADYDSDKDSITEPMPAQNGMDIDMDLEEDTSFEREPEFYSAQPGTSHLKCQFPLQHPDQQSMDSGFDAFLITPCHCFSTPPQASLETPASSIMNSISDHSRSEKKKELDAFWNEGIPDVLQEASDQKALQECLQFSTE</sequence>
<evidence type="ECO:0000256" key="1">
    <source>
        <dbReference type="SAM" id="MobiDB-lite"/>
    </source>
</evidence>
<evidence type="ECO:0000313" key="3">
    <source>
        <dbReference type="Proteomes" id="UP000179920"/>
    </source>
</evidence>
<dbReference type="Proteomes" id="UP000179920">
    <property type="component" value="Chromosome XI"/>
</dbReference>
<dbReference type="AlphaFoldDB" id="A0A1K0G7J9"/>
<reference evidence="3" key="1">
    <citation type="submission" date="2016-04" db="EMBL/GenBank/DDBJ databases">
        <authorList>
            <person name="Guldener U."/>
            <person name="Guldener U."/>
        </authorList>
    </citation>
    <scope>NUCLEOTIDE SEQUENCE [LARGE SCALE GENOMIC DNA]</scope>
    <source>
        <strain evidence="3">UB2112</strain>
    </source>
</reference>
<feature type="compositionally biased region" description="Low complexity" evidence="1">
    <location>
        <begin position="177"/>
        <end position="207"/>
    </location>
</feature>
<dbReference type="EMBL" id="LT558127">
    <property type="protein sequence ID" value="SAM83655.1"/>
    <property type="molecule type" value="Genomic_DNA"/>
</dbReference>
<organism evidence="2 3">
    <name type="scientific">Ustilago bromivora</name>
    <dbReference type="NCBI Taxonomy" id="307758"/>
    <lineage>
        <taxon>Eukaryota</taxon>
        <taxon>Fungi</taxon>
        <taxon>Dikarya</taxon>
        <taxon>Basidiomycota</taxon>
        <taxon>Ustilaginomycotina</taxon>
        <taxon>Ustilaginomycetes</taxon>
        <taxon>Ustilaginales</taxon>
        <taxon>Ustilaginaceae</taxon>
        <taxon>Ustilago</taxon>
    </lineage>
</organism>
<feature type="region of interest" description="Disordered" evidence="1">
    <location>
        <begin position="1"/>
        <end position="80"/>
    </location>
</feature>